<evidence type="ECO:0000259" key="6">
    <source>
        <dbReference type="Pfam" id="PF21362"/>
    </source>
</evidence>
<protein>
    <submittedName>
        <fullName evidence="8">E3 ubiquitin-protein ligase SINA-like 9</fullName>
    </submittedName>
</protein>
<dbReference type="SUPFAM" id="SSF57850">
    <property type="entry name" value="RING/U-box"/>
    <property type="match status" value="1"/>
</dbReference>
<dbReference type="GeneID" id="108832482"/>
<dbReference type="PANTHER" id="PTHR46632:SF23">
    <property type="entry name" value="RING-TYPE E3 UBIQUITIN TRANSFERASE"/>
    <property type="match status" value="1"/>
</dbReference>
<evidence type="ECO:0000313" key="7">
    <source>
        <dbReference type="Proteomes" id="UP000504610"/>
    </source>
</evidence>
<feature type="domain" description="TRAF-type" evidence="5">
    <location>
        <begin position="92"/>
        <end position="140"/>
    </location>
</feature>
<name>A0A6J0LN92_RAPSA</name>
<dbReference type="InterPro" id="IPR013083">
    <property type="entry name" value="Znf_RING/FYVE/PHD"/>
</dbReference>
<evidence type="ECO:0000313" key="8">
    <source>
        <dbReference type="RefSeq" id="XP_018461462.1"/>
    </source>
</evidence>
<dbReference type="Proteomes" id="UP000504610">
    <property type="component" value="Chromosome 4"/>
</dbReference>
<feature type="domain" description="E3 ubiquitin-protein ligase Sina-like RING finger" evidence="6">
    <location>
        <begin position="38"/>
        <end position="73"/>
    </location>
</feature>
<dbReference type="KEGG" id="rsz:108832482"/>
<dbReference type="Pfam" id="PF02176">
    <property type="entry name" value="zf-TRAF"/>
    <property type="match status" value="1"/>
</dbReference>
<dbReference type="InterPro" id="IPR001293">
    <property type="entry name" value="Znf_TRAF"/>
</dbReference>
<evidence type="ECO:0000256" key="3">
    <source>
        <dbReference type="ARBA" id="ARBA00022833"/>
    </source>
</evidence>
<dbReference type="AlphaFoldDB" id="A0A6J0LN92"/>
<dbReference type="PANTHER" id="PTHR46632">
    <property type="entry name" value="E3 UBIQUITIN-PROTEIN LIGASE SINA-LIKE 4"/>
    <property type="match status" value="1"/>
</dbReference>
<dbReference type="Pfam" id="PF21362">
    <property type="entry name" value="Sina_RING"/>
    <property type="match status" value="1"/>
</dbReference>
<reference evidence="7" key="1">
    <citation type="journal article" date="2019" name="Database">
        <title>The radish genome database (RadishGD): an integrated information resource for radish genomics.</title>
        <authorList>
            <person name="Yu H.J."/>
            <person name="Baek S."/>
            <person name="Lee Y.J."/>
            <person name="Cho A."/>
            <person name="Mun J.H."/>
        </authorList>
    </citation>
    <scope>NUCLEOTIDE SEQUENCE [LARGE SCALE GENOMIC DNA]</scope>
    <source>
        <strain evidence="7">cv. WK10039</strain>
    </source>
</reference>
<dbReference type="InterPro" id="IPR049548">
    <property type="entry name" value="Sina-like_RING"/>
</dbReference>
<dbReference type="SUPFAM" id="SSF49599">
    <property type="entry name" value="TRAF domain-like"/>
    <property type="match status" value="1"/>
</dbReference>
<keyword evidence="3" id="KW-0862">Zinc</keyword>
<dbReference type="OrthoDB" id="4788989at2759"/>
<reference evidence="8" key="2">
    <citation type="submission" date="2025-08" db="UniProtKB">
        <authorList>
            <consortium name="RefSeq"/>
        </authorList>
    </citation>
    <scope>IDENTIFICATION</scope>
    <source>
        <tissue evidence="8">Leaf</tissue>
    </source>
</reference>
<keyword evidence="1" id="KW-0479">Metal-binding</keyword>
<organism evidence="7 8">
    <name type="scientific">Raphanus sativus</name>
    <name type="common">Radish</name>
    <name type="synonym">Raphanus raphanistrum var. sativus</name>
    <dbReference type="NCBI Taxonomy" id="3726"/>
    <lineage>
        <taxon>Eukaryota</taxon>
        <taxon>Viridiplantae</taxon>
        <taxon>Streptophyta</taxon>
        <taxon>Embryophyta</taxon>
        <taxon>Tracheophyta</taxon>
        <taxon>Spermatophyta</taxon>
        <taxon>Magnoliopsida</taxon>
        <taxon>eudicotyledons</taxon>
        <taxon>Gunneridae</taxon>
        <taxon>Pentapetalae</taxon>
        <taxon>rosids</taxon>
        <taxon>malvids</taxon>
        <taxon>Brassicales</taxon>
        <taxon>Brassicaceae</taxon>
        <taxon>Brassiceae</taxon>
        <taxon>Raphanus</taxon>
    </lineage>
</organism>
<keyword evidence="7" id="KW-1185">Reference proteome</keyword>
<keyword evidence="2" id="KW-0863">Zinc-finger</keyword>
<evidence type="ECO:0000256" key="4">
    <source>
        <dbReference type="SAM" id="MobiDB-lite"/>
    </source>
</evidence>
<accession>A0A6J0LN92</accession>
<feature type="region of interest" description="Disordered" evidence="4">
    <location>
        <begin position="1"/>
        <end position="26"/>
    </location>
</feature>
<proteinExistence type="predicted"/>
<dbReference type="GO" id="GO:0008270">
    <property type="term" value="F:zinc ion binding"/>
    <property type="evidence" value="ECO:0007669"/>
    <property type="project" value="UniProtKB-KW"/>
</dbReference>
<gene>
    <name evidence="8" type="primary">LOC108832482</name>
</gene>
<evidence type="ECO:0000259" key="5">
    <source>
        <dbReference type="Pfam" id="PF02176"/>
    </source>
</evidence>
<dbReference type="InterPro" id="IPR044286">
    <property type="entry name" value="SINL_plant"/>
</dbReference>
<evidence type="ECO:0000256" key="2">
    <source>
        <dbReference type="ARBA" id="ARBA00022771"/>
    </source>
</evidence>
<dbReference type="Gene3D" id="3.30.40.10">
    <property type="entry name" value="Zinc/RING finger domain, C3HC4 (zinc finger)"/>
    <property type="match status" value="2"/>
</dbReference>
<sequence length="267" mass="29990">MESDEDTPIVLNNSNPRKRQRSPTERNGTLLNLDVTDCPICFHPLTIPIFQGENGHIACSTCLQALSQKCATCTLPTLSRNRAMERVLYLLRVPCPNPRCSETFAFTETSAHVNHCAYTLRPCPFSGCGVSCSFKDLYEHCVCGMLKHCKSSRMFECGTHVFIHPLSGERVILKEQTTDGEGEVVVVECFDTPQGRLFHACYIGPGTDKFSYQLKLSLASGDDLLFNSDLQRVREVSNEPPCARFMLVPSCMLPYRECYICIKRKTN</sequence>
<evidence type="ECO:0000256" key="1">
    <source>
        <dbReference type="ARBA" id="ARBA00022723"/>
    </source>
</evidence>
<dbReference type="RefSeq" id="XP_018461462.1">
    <property type="nucleotide sequence ID" value="XM_018605960.2"/>
</dbReference>